<dbReference type="EMBL" id="CAKXAJ010012566">
    <property type="protein sequence ID" value="CAH2215733.1"/>
    <property type="molecule type" value="Genomic_DNA"/>
</dbReference>
<name>A0A8S4QSJ7_9NEOP</name>
<keyword evidence="1" id="KW-0175">Coiled coil</keyword>
<feature type="non-terminal residue" evidence="2">
    <location>
        <position position="1"/>
    </location>
</feature>
<sequence>MQNCDWCSDPMKSIKDAEQEKKNAEEIERLLKEKEIEMEQKFRDRVTHEIQYLKDRFEFIL</sequence>
<evidence type="ECO:0000313" key="3">
    <source>
        <dbReference type="Proteomes" id="UP000838756"/>
    </source>
</evidence>
<dbReference type="AlphaFoldDB" id="A0A8S4QSJ7"/>
<accession>A0A8S4QSJ7</accession>
<organism evidence="2 3">
    <name type="scientific">Pararge aegeria aegeria</name>
    <dbReference type="NCBI Taxonomy" id="348720"/>
    <lineage>
        <taxon>Eukaryota</taxon>
        <taxon>Metazoa</taxon>
        <taxon>Ecdysozoa</taxon>
        <taxon>Arthropoda</taxon>
        <taxon>Hexapoda</taxon>
        <taxon>Insecta</taxon>
        <taxon>Pterygota</taxon>
        <taxon>Neoptera</taxon>
        <taxon>Endopterygota</taxon>
        <taxon>Lepidoptera</taxon>
        <taxon>Glossata</taxon>
        <taxon>Ditrysia</taxon>
        <taxon>Papilionoidea</taxon>
        <taxon>Nymphalidae</taxon>
        <taxon>Satyrinae</taxon>
        <taxon>Satyrini</taxon>
        <taxon>Parargina</taxon>
        <taxon>Pararge</taxon>
    </lineage>
</organism>
<reference evidence="2" key="1">
    <citation type="submission" date="2022-03" db="EMBL/GenBank/DDBJ databases">
        <authorList>
            <person name="Lindestad O."/>
        </authorList>
    </citation>
    <scope>NUCLEOTIDE SEQUENCE</scope>
</reference>
<dbReference type="Proteomes" id="UP000838756">
    <property type="component" value="Unassembled WGS sequence"/>
</dbReference>
<evidence type="ECO:0000313" key="2">
    <source>
        <dbReference type="EMBL" id="CAH2215733.1"/>
    </source>
</evidence>
<protein>
    <submittedName>
        <fullName evidence="2">Jg3070 protein</fullName>
    </submittedName>
</protein>
<comment type="caution">
    <text evidence="2">The sequence shown here is derived from an EMBL/GenBank/DDBJ whole genome shotgun (WGS) entry which is preliminary data.</text>
</comment>
<evidence type="ECO:0000256" key="1">
    <source>
        <dbReference type="SAM" id="Coils"/>
    </source>
</evidence>
<feature type="coiled-coil region" evidence="1">
    <location>
        <begin position="14"/>
        <end position="44"/>
    </location>
</feature>
<gene>
    <name evidence="2" type="primary">jg3070</name>
    <name evidence="2" type="ORF">PAEG_LOCUS3819</name>
</gene>
<keyword evidence="3" id="KW-1185">Reference proteome</keyword>
<proteinExistence type="predicted"/>